<dbReference type="InterPro" id="IPR036572">
    <property type="entry name" value="Doublecortin_dom_sf"/>
</dbReference>
<feature type="non-terminal residue" evidence="1">
    <location>
        <position position="1"/>
    </location>
</feature>
<gene>
    <name evidence="1" type="ORF">PACLA_8A088449</name>
</gene>
<accession>A0A7D9M736</accession>
<dbReference type="AlphaFoldDB" id="A0A7D9M736"/>
<dbReference type="GO" id="GO:0030496">
    <property type="term" value="C:midbody"/>
    <property type="evidence" value="ECO:0007669"/>
    <property type="project" value="TreeGrafter"/>
</dbReference>
<dbReference type="PANTHER" id="PTHR46302:SF3">
    <property type="entry name" value="DOUBLECORTIN DOMAIN-CONTAINING PROTEIN 1"/>
    <property type="match status" value="1"/>
</dbReference>
<dbReference type="InterPro" id="IPR043188">
    <property type="entry name" value="DCDC1"/>
</dbReference>
<name>A0A7D9M736_PARCT</name>
<dbReference type="Proteomes" id="UP001152795">
    <property type="component" value="Unassembled WGS sequence"/>
</dbReference>
<feature type="non-terminal residue" evidence="1">
    <location>
        <position position="182"/>
    </location>
</feature>
<comment type="caution">
    <text evidence="1">The sequence shown here is derived from an EMBL/GenBank/DDBJ whole genome shotgun (WGS) entry which is preliminary data.</text>
</comment>
<sequence>LLDQCTCRLGLSAAARRLYNIDGGFITDINQLRGDSRTKENPLPRKVEKTAQRQHKENPTNDAVDLVYTANDCKNGNIKDCQKSENISVKNSEGCAGKYSVEVFVSCGEPFVPLEEVEKQYILQMKHQYARNWVENHLETEKHILRQIQGRRIAARSSIESRSWQDLTKQEEVKQDNIEELT</sequence>
<reference evidence="1" key="1">
    <citation type="submission" date="2020-04" db="EMBL/GenBank/DDBJ databases">
        <authorList>
            <person name="Alioto T."/>
            <person name="Alioto T."/>
            <person name="Gomez Garrido J."/>
        </authorList>
    </citation>
    <scope>NUCLEOTIDE SEQUENCE</scope>
    <source>
        <strain evidence="1">A484AB</strain>
    </source>
</reference>
<evidence type="ECO:0000313" key="2">
    <source>
        <dbReference type="Proteomes" id="UP001152795"/>
    </source>
</evidence>
<protein>
    <submittedName>
        <fullName evidence="1">Doublecortin domain-containing 5</fullName>
    </submittedName>
</protein>
<dbReference type="GO" id="GO:0035556">
    <property type="term" value="P:intracellular signal transduction"/>
    <property type="evidence" value="ECO:0007669"/>
    <property type="project" value="InterPro"/>
</dbReference>
<proteinExistence type="predicted"/>
<dbReference type="SUPFAM" id="SSF89837">
    <property type="entry name" value="Doublecortin (DC)"/>
    <property type="match status" value="1"/>
</dbReference>
<evidence type="ECO:0000313" key="1">
    <source>
        <dbReference type="EMBL" id="CAB4043433.1"/>
    </source>
</evidence>
<dbReference type="GO" id="GO:1902412">
    <property type="term" value="P:regulation of mitotic cytokinesis"/>
    <property type="evidence" value="ECO:0007669"/>
    <property type="project" value="InterPro"/>
</dbReference>
<dbReference type="OrthoDB" id="9999986at2759"/>
<organism evidence="1 2">
    <name type="scientific">Paramuricea clavata</name>
    <name type="common">Red gorgonian</name>
    <name type="synonym">Violescent sea-whip</name>
    <dbReference type="NCBI Taxonomy" id="317549"/>
    <lineage>
        <taxon>Eukaryota</taxon>
        <taxon>Metazoa</taxon>
        <taxon>Cnidaria</taxon>
        <taxon>Anthozoa</taxon>
        <taxon>Octocorallia</taxon>
        <taxon>Malacalcyonacea</taxon>
        <taxon>Plexauridae</taxon>
        <taxon>Paramuricea</taxon>
    </lineage>
</organism>
<keyword evidence="2" id="KW-1185">Reference proteome</keyword>
<dbReference type="GO" id="GO:0008017">
    <property type="term" value="F:microtubule binding"/>
    <property type="evidence" value="ECO:0007669"/>
    <property type="project" value="InterPro"/>
</dbReference>
<dbReference type="PANTHER" id="PTHR46302">
    <property type="entry name" value="DOUBLECORTIN DOMAIN-CONTAINING PROTEIN 1"/>
    <property type="match status" value="1"/>
</dbReference>
<dbReference type="EMBL" id="CACRXK020032362">
    <property type="protein sequence ID" value="CAB4043433.1"/>
    <property type="molecule type" value="Genomic_DNA"/>
</dbReference>